<dbReference type="EMBL" id="CM035443">
    <property type="protein sequence ID" value="KAH7278169.1"/>
    <property type="molecule type" value="Genomic_DNA"/>
</dbReference>
<gene>
    <name evidence="2" type="ORF">KP509_38G027800</name>
</gene>
<dbReference type="GO" id="GO:0016192">
    <property type="term" value="P:vesicle-mediated transport"/>
    <property type="evidence" value="ECO:0007669"/>
    <property type="project" value="InterPro"/>
</dbReference>
<keyword evidence="1" id="KW-0813">Transport</keyword>
<evidence type="ECO:0000256" key="1">
    <source>
        <dbReference type="ARBA" id="ARBA00022927"/>
    </source>
</evidence>
<reference evidence="2" key="1">
    <citation type="submission" date="2021-08" db="EMBL/GenBank/DDBJ databases">
        <title>WGS assembly of Ceratopteris richardii.</title>
        <authorList>
            <person name="Marchant D.B."/>
            <person name="Chen G."/>
            <person name="Jenkins J."/>
            <person name="Shu S."/>
            <person name="Leebens-Mack J."/>
            <person name="Grimwood J."/>
            <person name="Schmutz J."/>
            <person name="Soltis P."/>
            <person name="Soltis D."/>
            <person name="Chen Z.-H."/>
        </authorList>
    </citation>
    <scope>NUCLEOTIDE SEQUENCE</scope>
    <source>
        <strain evidence="2">Whitten #5841</strain>
        <tissue evidence="2">Leaf</tissue>
    </source>
</reference>
<protein>
    <recommendedName>
        <fullName evidence="4">Syntaxin 6 N-terminal domain-containing protein</fullName>
    </recommendedName>
</protein>
<comment type="caution">
    <text evidence="2">The sequence shown here is derived from an EMBL/GenBank/DDBJ whole genome shotgun (WGS) entry which is preliminary data.</text>
</comment>
<sequence>MAGTWKLNCRRIMGDSWRWEDDPLFFAAEQVQDSTDALVRAFGAWKVEKAMREWDTHGSESIEALDHRRRQLATAFGVASGQLAEFQREVTYLHMSTDPCVDERVFCKYREFISAIDNQIASMRDDLRAVEDEVLPTAKCNSETEVDDLALFLLGAQVDGDYTLDASALSLNDSVPSNLVHEELVGGTTENLCTSRAARPEAVYYRASTCAEIRRDKSRGGFDVVQQSERCRNEKTINVPRAEPDYSSITIIDSFNSVYGEQKNAKLHSYGCSARGLLGSNPTEQVYDRCIKRIFFFSHKAFQLVARIRLSLLQLLRLSNFGLKSCKHRKTDK</sequence>
<name>A0A8T2Q3D3_CERRI</name>
<dbReference type="GO" id="GO:0015031">
    <property type="term" value="P:protein transport"/>
    <property type="evidence" value="ECO:0007669"/>
    <property type="project" value="UniProtKB-KW"/>
</dbReference>
<organism evidence="2 3">
    <name type="scientific">Ceratopteris richardii</name>
    <name type="common">Triangle waterfern</name>
    <dbReference type="NCBI Taxonomy" id="49495"/>
    <lineage>
        <taxon>Eukaryota</taxon>
        <taxon>Viridiplantae</taxon>
        <taxon>Streptophyta</taxon>
        <taxon>Embryophyta</taxon>
        <taxon>Tracheophyta</taxon>
        <taxon>Polypodiopsida</taxon>
        <taxon>Polypodiidae</taxon>
        <taxon>Polypodiales</taxon>
        <taxon>Pteridineae</taxon>
        <taxon>Pteridaceae</taxon>
        <taxon>Parkerioideae</taxon>
        <taxon>Ceratopteris</taxon>
    </lineage>
</organism>
<keyword evidence="3" id="KW-1185">Reference proteome</keyword>
<dbReference type="PANTHER" id="PTHR34949">
    <property type="entry name" value="OS05G0443700 PROTEIN"/>
    <property type="match status" value="1"/>
</dbReference>
<dbReference type="InterPro" id="IPR010989">
    <property type="entry name" value="SNARE"/>
</dbReference>
<evidence type="ECO:0000313" key="3">
    <source>
        <dbReference type="Proteomes" id="UP000825935"/>
    </source>
</evidence>
<keyword evidence="1" id="KW-0653">Protein transport</keyword>
<dbReference type="AlphaFoldDB" id="A0A8T2Q3D3"/>
<proteinExistence type="predicted"/>
<dbReference type="GO" id="GO:0016020">
    <property type="term" value="C:membrane"/>
    <property type="evidence" value="ECO:0007669"/>
    <property type="project" value="InterPro"/>
</dbReference>
<dbReference type="Gene3D" id="1.20.58.90">
    <property type="match status" value="1"/>
</dbReference>
<dbReference type="PANTHER" id="PTHR34949:SF3">
    <property type="entry name" value="OS08G0244100 PROTEIN"/>
    <property type="match status" value="1"/>
</dbReference>
<dbReference type="Proteomes" id="UP000825935">
    <property type="component" value="Chromosome 38"/>
</dbReference>
<evidence type="ECO:0000313" key="2">
    <source>
        <dbReference type="EMBL" id="KAH7278169.1"/>
    </source>
</evidence>
<accession>A0A8T2Q3D3</accession>
<dbReference type="SUPFAM" id="SSF47661">
    <property type="entry name" value="t-snare proteins"/>
    <property type="match status" value="1"/>
</dbReference>
<evidence type="ECO:0008006" key="4">
    <source>
        <dbReference type="Google" id="ProtNLM"/>
    </source>
</evidence>
<dbReference type="OrthoDB" id="1889309at2759"/>